<comment type="caution">
    <text evidence="1">The sequence shown here is derived from an EMBL/GenBank/DDBJ whole genome shotgun (WGS) entry which is preliminary data.</text>
</comment>
<reference evidence="1" key="2">
    <citation type="submission" date="2023-05" db="EMBL/GenBank/DDBJ databases">
        <authorList>
            <consortium name="Lawrence Berkeley National Laboratory"/>
            <person name="Steindorff A."/>
            <person name="Hensen N."/>
            <person name="Bonometti L."/>
            <person name="Westerberg I."/>
            <person name="Brannstrom I.O."/>
            <person name="Guillou S."/>
            <person name="Cros-Aarteil S."/>
            <person name="Calhoun S."/>
            <person name="Haridas S."/>
            <person name="Kuo A."/>
            <person name="Mondo S."/>
            <person name="Pangilinan J."/>
            <person name="Riley R."/>
            <person name="Labutti K."/>
            <person name="Andreopoulos B."/>
            <person name="Lipzen A."/>
            <person name="Chen C."/>
            <person name="Yanf M."/>
            <person name="Daum C."/>
            <person name="Ng V."/>
            <person name="Clum A."/>
            <person name="Ohm R."/>
            <person name="Martin F."/>
            <person name="Silar P."/>
            <person name="Natvig D."/>
            <person name="Lalanne C."/>
            <person name="Gautier V."/>
            <person name="Ament-Velasquez S.L."/>
            <person name="Kruys A."/>
            <person name="Hutchinson M.I."/>
            <person name="Powell A.J."/>
            <person name="Barry K."/>
            <person name="Miller A.N."/>
            <person name="Grigoriev I.V."/>
            <person name="Debuchy R."/>
            <person name="Gladieux P."/>
            <person name="Thoren M.H."/>
            <person name="Johannesson H."/>
        </authorList>
    </citation>
    <scope>NUCLEOTIDE SEQUENCE</scope>
    <source>
        <strain evidence="1">CBS 892.96</strain>
    </source>
</reference>
<dbReference type="AlphaFoldDB" id="A0AAN7A5A1"/>
<name>A0AAN7A5A1_9PEZI</name>
<proteinExistence type="predicted"/>
<evidence type="ECO:0000313" key="2">
    <source>
        <dbReference type="Proteomes" id="UP001302321"/>
    </source>
</evidence>
<reference evidence="1" key="1">
    <citation type="journal article" date="2023" name="Mol. Phylogenet. Evol.">
        <title>Genome-scale phylogeny and comparative genomics of the fungal order Sordariales.</title>
        <authorList>
            <person name="Hensen N."/>
            <person name="Bonometti L."/>
            <person name="Westerberg I."/>
            <person name="Brannstrom I.O."/>
            <person name="Guillou S."/>
            <person name="Cros-Aarteil S."/>
            <person name="Calhoun S."/>
            <person name="Haridas S."/>
            <person name="Kuo A."/>
            <person name="Mondo S."/>
            <person name="Pangilinan J."/>
            <person name="Riley R."/>
            <person name="LaButti K."/>
            <person name="Andreopoulos B."/>
            <person name="Lipzen A."/>
            <person name="Chen C."/>
            <person name="Yan M."/>
            <person name="Daum C."/>
            <person name="Ng V."/>
            <person name="Clum A."/>
            <person name="Steindorff A."/>
            <person name="Ohm R.A."/>
            <person name="Martin F."/>
            <person name="Silar P."/>
            <person name="Natvig D.O."/>
            <person name="Lalanne C."/>
            <person name="Gautier V."/>
            <person name="Ament-Velasquez S.L."/>
            <person name="Kruys A."/>
            <person name="Hutchinson M.I."/>
            <person name="Powell A.J."/>
            <person name="Barry K."/>
            <person name="Miller A.N."/>
            <person name="Grigoriev I.V."/>
            <person name="Debuchy R."/>
            <person name="Gladieux P."/>
            <person name="Hiltunen Thoren M."/>
            <person name="Johannesson H."/>
        </authorList>
    </citation>
    <scope>NUCLEOTIDE SEQUENCE</scope>
    <source>
        <strain evidence="1">CBS 892.96</strain>
    </source>
</reference>
<dbReference type="EMBL" id="MU866318">
    <property type="protein sequence ID" value="KAK4173815.1"/>
    <property type="molecule type" value="Genomic_DNA"/>
</dbReference>
<feature type="non-terminal residue" evidence="1">
    <location>
        <position position="129"/>
    </location>
</feature>
<dbReference type="Proteomes" id="UP001302321">
    <property type="component" value="Unassembled WGS sequence"/>
</dbReference>
<keyword evidence="2" id="KW-1185">Reference proteome</keyword>
<sequence length="129" mass="15274">KPRTVPIASPSVGRFRNRPPVTLFIDRESRRETLRHFHWYNVWFKIINHDAKVTMEKCRSGCINPEIETLYLVQLFSTTRIEIPTFFPVRQPLLRVLVSQYVEKKDAMELLYRKSSLRPLIASFGLDVR</sequence>
<accession>A0AAN7A5A1</accession>
<feature type="non-terminal residue" evidence="1">
    <location>
        <position position="1"/>
    </location>
</feature>
<organism evidence="1 2">
    <name type="scientific">Triangularia setosa</name>
    <dbReference type="NCBI Taxonomy" id="2587417"/>
    <lineage>
        <taxon>Eukaryota</taxon>
        <taxon>Fungi</taxon>
        <taxon>Dikarya</taxon>
        <taxon>Ascomycota</taxon>
        <taxon>Pezizomycotina</taxon>
        <taxon>Sordariomycetes</taxon>
        <taxon>Sordariomycetidae</taxon>
        <taxon>Sordariales</taxon>
        <taxon>Podosporaceae</taxon>
        <taxon>Triangularia</taxon>
    </lineage>
</organism>
<protein>
    <submittedName>
        <fullName evidence="1">Uncharacterized protein</fullName>
    </submittedName>
</protein>
<evidence type="ECO:0000313" key="1">
    <source>
        <dbReference type="EMBL" id="KAK4173815.1"/>
    </source>
</evidence>
<gene>
    <name evidence="1" type="ORF">QBC36DRAFT_165979</name>
</gene>